<dbReference type="GO" id="GO:0004337">
    <property type="term" value="F:(2E,6E)-farnesyl diphosphate synthase activity"/>
    <property type="evidence" value="ECO:0007669"/>
    <property type="project" value="UniProtKB-EC"/>
</dbReference>
<evidence type="ECO:0000256" key="5">
    <source>
        <dbReference type="ARBA" id="ARBA00022842"/>
    </source>
</evidence>
<dbReference type="InterPro" id="IPR008949">
    <property type="entry name" value="Isoprenoid_synthase_dom_sf"/>
</dbReference>
<dbReference type="InterPro" id="IPR053378">
    <property type="entry name" value="Prenyl_diphosphate_synthase"/>
</dbReference>
<comment type="caution">
    <text evidence="9">The sequence shown here is derived from an EMBL/GenBank/DDBJ whole genome shotgun (WGS) entry which is preliminary data.</text>
</comment>
<dbReference type="EC" id="2.5.1.1" evidence="9"/>
<evidence type="ECO:0000256" key="3">
    <source>
        <dbReference type="ARBA" id="ARBA00022679"/>
    </source>
</evidence>
<keyword evidence="4" id="KW-0479">Metal-binding</keyword>
<evidence type="ECO:0000256" key="2">
    <source>
        <dbReference type="ARBA" id="ARBA00006706"/>
    </source>
</evidence>
<dbReference type="SFLD" id="SFLDS00005">
    <property type="entry name" value="Isoprenoid_Synthase_Type_I"/>
    <property type="match status" value="1"/>
</dbReference>
<dbReference type="SUPFAM" id="SSF48576">
    <property type="entry name" value="Terpenoid synthases"/>
    <property type="match status" value="1"/>
</dbReference>
<dbReference type="CDD" id="cd00685">
    <property type="entry name" value="Trans_IPPS_HT"/>
    <property type="match status" value="1"/>
</dbReference>
<dbReference type="EMBL" id="JAUSUY010000012">
    <property type="protein sequence ID" value="MDT3427481.1"/>
    <property type="molecule type" value="Genomic_DNA"/>
</dbReference>
<gene>
    <name evidence="9" type="ORF">J2Z22_003044</name>
</gene>
<dbReference type="PANTHER" id="PTHR43281:SF1">
    <property type="entry name" value="FARNESYL DIPHOSPHATE SYNTHASE"/>
    <property type="match status" value="1"/>
</dbReference>
<feature type="region of interest" description="Disordered" evidence="8">
    <location>
        <begin position="1"/>
        <end position="25"/>
    </location>
</feature>
<keyword evidence="5" id="KW-0460">Magnesium</keyword>
<name>A0ABU3H9J2_9BACL</name>
<dbReference type="InterPro" id="IPR033749">
    <property type="entry name" value="Polyprenyl_synt_CS"/>
</dbReference>
<dbReference type="Pfam" id="PF00348">
    <property type="entry name" value="polyprenyl_synt"/>
    <property type="match status" value="1"/>
</dbReference>
<dbReference type="InterPro" id="IPR000092">
    <property type="entry name" value="Polyprenyl_synt"/>
</dbReference>
<feature type="compositionally biased region" description="Basic and acidic residues" evidence="8">
    <location>
        <begin position="14"/>
        <end position="23"/>
    </location>
</feature>
<proteinExistence type="inferred from homology"/>
<evidence type="ECO:0000256" key="1">
    <source>
        <dbReference type="ARBA" id="ARBA00001946"/>
    </source>
</evidence>
<keyword evidence="3 7" id="KW-0808">Transferase</keyword>
<protein>
    <submittedName>
        <fullName evidence="9">Geranylgeranyl diphosphate synthase type II</fullName>
        <ecNumber evidence="9">2.5.1.1</ecNumber>
        <ecNumber evidence="9">2.5.1.10</ecNumber>
        <ecNumber evidence="9">2.5.1.29</ecNumber>
    </submittedName>
</protein>
<dbReference type="GO" id="GO:0004161">
    <property type="term" value="F:dimethylallyltranstransferase activity"/>
    <property type="evidence" value="ECO:0007669"/>
    <property type="project" value="UniProtKB-EC"/>
</dbReference>
<evidence type="ECO:0000256" key="6">
    <source>
        <dbReference type="ARBA" id="ARBA00023229"/>
    </source>
</evidence>
<dbReference type="NCBIfam" id="NF045485">
    <property type="entry name" value="FPPsyn"/>
    <property type="match status" value="1"/>
</dbReference>
<organism evidence="9 10">
    <name type="scientific">Paenibacillus forsythiae</name>
    <dbReference type="NCBI Taxonomy" id="365616"/>
    <lineage>
        <taxon>Bacteria</taxon>
        <taxon>Bacillati</taxon>
        <taxon>Bacillota</taxon>
        <taxon>Bacilli</taxon>
        <taxon>Bacillales</taxon>
        <taxon>Paenibacillaceae</taxon>
        <taxon>Paenibacillus</taxon>
    </lineage>
</organism>
<dbReference type="SFLD" id="SFLDG01017">
    <property type="entry name" value="Polyprenyl_Transferase_Like"/>
    <property type="match status" value="1"/>
</dbReference>
<dbReference type="PROSITE" id="PS00444">
    <property type="entry name" value="POLYPRENYL_SYNTHASE_2"/>
    <property type="match status" value="1"/>
</dbReference>
<dbReference type="PANTHER" id="PTHR43281">
    <property type="entry name" value="FARNESYL DIPHOSPHATE SYNTHASE"/>
    <property type="match status" value="1"/>
</dbReference>
<evidence type="ECO:0000313" key="10">
    <source>
        <dbReference type="Proteomes" id="UP001248709"/>
    </source>
</evidence>
<evidence type="ECO:0000256" key="4">
    <source>
        <dbReference type="ARBA" id="ARBA00022723"/>
    </source>
</evidence>
<reference evidence="9 10" key="1">
    <citation type="submission" date="2023-07" db="EMBL/GenBank/DDBJ databases">
        <title>Genomic Encyclopedia of Type Strains, Phase IV (KMG-IV): sequencing the most valuable type-strain genomes for metagenomic binning, comparative biology and taxonomic classification.</title>
        <authorList>
            <person name="Goeker M."/>
        </authorList>
    </citation>
    <scope>NUCLEOTIDE SEQUENCE [LARGE SCALE GENOMIC DNA]</scope>
    <source>
        <strain evidence="9 10">T98</strain>
    </source>
</reference>
<dbReference type="EC" id="2.5.1.10" evidence="9"/>
<evidence type="ECO:0000313" key="9">
    <source>
        <dbReference type="EMBL" id="MDT3427481.1"/>
    </source>
</evidence>
<dbReference type="GO" id="GO:0004311">
    <property type="term" value="F:geranylgeranyl diphosphate synthase activity"/>
    <property type="evidence" value="ECO:0007669"/>
    <property type="project" value="UniProtKB-EC"/>
</dbReference>
<evidence type="ECO:0000256" key="8">
    <source>
        <dbReference type="SAM" id="MobiDB-lite"/>
    </source>
</evidence>
<keyword evidence="10" id="KW-1185">Reference proteome</keyword>
<accession>A0ABU3H9J2</accession>
<evidence type="ECO:0000256" key="7">
    <source>
        <dbReference type="RuleBase" id="RU004466"/>
    </source>
</evidence>
<dbReference type="Proteomes" id="UP001248709">
    <property type="component" value="Unassembled WGS sequence"/>
</dbReference>
<dbReference type="EC" id="2.5.1.29" evidence="9"/>
<keyword evidence="6" id="KW-0414">Isoprene biosynthesis</keyword>
<comment type="similarity">
    <text evidence="2 7">Belongs to the FPP/GGPP synthase family.</text>
</comment>
<comment type="cofactor">
    <cofactor evidence="1">
        <name>Mg(2+)</name>
        <dbReference type="ChEBI" id="CHEBI:18420"/>
    </cofactor>
</comment>
<dbReference type="PROSITE" id="PS00723">
    <property type="entry name" value="POLYPRENYL_SYNTHASE_1"/>
    <property type="match status" value="1"/>
</dbReference>
<sequence length="321" mass="34874">MMPFNNGLPGNEPAEGRRPDPIDRQPLNEYISGVGDLVTGEITRLFPPHWEVPAKLAEAMSYSLLAGGKRLRPLLVIAACEALGGSREAALPVAVAIEMVHTYSLIHDDLPAMDDDDYRRGRLTNHKVYGEAAAILAGDALLTHAFYSIVQSSRRYSVPAEDVLSIVEDLAEMAGPRGMVGGQAADMEGEQGLTDLESLRYIHLHKTGDLIVFSLLAGGRIGGASEAQLEALRRFGVSIGLAFQVQDDILDLVGDESKLGKKTGSDVRQQKVTYPYFIGLEASRREVERLTEEAKSAVQQGAFADGSRLLEIADYLMSRDH</sequence>
<dbReference type="Gene3D" id="1.10.600.10">
    <property type="entry name" value="Farnesyl Diphosphate Synthase"/>
    <property type="match status" value="1"/>
</dbReference>